<evidence type="ECO:0000256" key="2">
    <source>
        <dbReference type="ARBA" id="ARBA00009773"/>
    </source>
</evidence>
<proteinExistence type="inferred from homology"/>
<dbReference type="RefSeq" id="WP_147582602.1">
    <property type="nucleotide sequence ID" value="NZ_CP042831.1"/>
</dbReference>
<feature type="transmembrane region" description="Helical" evidence="8">
    <location>
        <begin position="142"/>
        <end position="163"/>
    </location>
</feature>
<gene>
    <name evidence="9" type="ORF">FUA48_05415</name>
</gene>
<protein>
    <submittedName>
        <fullName evidence="9">AI-2E family transporter</fullName>
    </submittedName>
</protein>
<keyword evidence="3" id="KW-0813">Transport</keyword>
<dbReference type="EMBL" id="CP042831">
    <property type="protein sequence ID" value="QEE49036.1"/>
    <property type="molecule type" value="Genomic_DNA"/>
</dbReference>
<comment type="subcellular location">
    <subcellularLocation>
        <location evidence="1">Cell membrane</location>
        <topology evidence="1">Multi-pass membrane protein</topology>
    </subcellularLocation>
</comment>
<feature type="transmembrane region" description="Helical" evidence="8">
    <location>
        <begin position="202"/>
        <end position="230"/>
    </location>
</feature>
<keyword evidence="5 8" id="KW-0812">Transmembrane</keyword>
<feature type="transmembrane region" description="Helical" evidence="8">
    <location>
        <begin position="61"/>
        <end position="85"/>
    </location>
</feature>
<feature type="transmembrane region" description="Helical" evidence="8">
    <location>
        <begin position="296"/>
        <end position="327"/>
    </location>
</feature>
<keyword evidence="7 8" id="KW-0472">Membrane</keyword>
<dbReference type="OrthoDB" id="9793390at2"/>
<dbReference type="PANTHER" id="PTHR21716:SF53">
    <property type="entry name" value="PERMEASE PERM-RELATED"/>
    <property type="match status" value="1"/>
</dbReference>
<evidence type="ECO:0000256" key="8">
    <source>
        <dbReference type="SAM" id="Phobius"/>
    </source>
</evidence>
<evidence type="ECO:0000313" key="10">
    <source>
        <dbReference type="Proteomes" id="UP000321222"/>
    </source>
</evidence>
<feature type="transmembrane region" description="Helical" evidence="8">
    <location>
        <begin position="31"/>
        <end position="49"/>
    </location>
</feature>
<keyword evidence="4" id="KW-1003">Cell membrane</keyword>
<dbReference type="KEGG" id="fak:FUA48_05415"/>
<feature type="transmembrane region" description="Helical" evidence="8">
    <location>
        <begin position="7"/>
        <end position="25"/>
    </location>
</feature>
<name>A0A5B9FSF0_9FLAO</name>
<accession>A0A5B9FSF0</accession>
<evidence type="ECO:0000313" key="9">
    <source>
        <dbReference type="EMBL" id="QEE49036.1"/>
    </source>
</evidence>
<evidence type="ECO:0000256" key="5">
    <source>
        <dbReference type="ARBA" id="ARBA00022692"/>
    </source>
</evidence>
<comment type="similarity">
    <text evidence="2">Belongs to the autoinducer-2 exporter (AI-2E) (TC 2.A.86) family.</text>
</comment>
<dbReference type="Pfam" id="PF01594">
    <property type="entry name" value="AI-2E_transport"/>
    <property type="match status" value="1"/>
</dbReference>
<reference evidence="9 10" key="1">
    <citation type="submission" date="2019-08" db="EMBL/GenBank/DDBJ databases">
        <title>Flavobacterium alkalisoli sp. nov., isolated from rhizosphere soil of Suaeda salsa.</title>
        <authorList>
            <person name="Sun J.-Q."/>
            <person name="Xu L."/>
        </authorList>
    </citation>
    <scope>NUCLEOTIDE SEQUENCE [LARGE SCALE GENOMIC DNA]</scope>
    <source>
        <strain evidence="9 10">XS-5</strain>
    </source>
</reference>
<evidence type="ECO:0000256" key="1">
    <source>
        <dbReference type="ARBA" id="ARBA00004651"/>
    </source>
</evidence>
<feature type="transmembrane region" description="Helical" evidence="8">
    <location>
        <begin position="236"/>
        <end position="255"/>
    </location>
</feature>
<dbReference type="AlphaFoldDB" id="A0A5B9FSF0"/>
<evidence type="ECO:0000256" key="4">
    <source>
        <dbReference type="ARBA" id="ARBA00022475"/>
    </source>
</evidence>
<feature type="transmembrane region" description="Helical" evidence="8">
    <location>
        <begin position="262"/>
        <end position="281"/>
    </location>
</feature>
<dbReference type="InterPro" id="IPR002549">
    <property type="entry name" value="AI-2E-like"/>
</dbReference>
<sequence length="356" mass="39617">MTFGKQILYTATAAILGVYFLTTGLVKAKPFLAPLLTAVILALLVLPIARKLELWKVPRMASSLINTLLLFFVSVGFVALISIQIQSFVADWDKAKQKIMPEIEKLETYVYEKTPLGPEDIEKQQSEATGNMGKQALSFINGLYSFSGDYLLTFIYIFFLLNYRRKFRQFFVKLFKKENKKYVDEVLTQATKITQGYLYGKFILMIFLAIIYALGMAAFGVSNFIIISVLAALLSIIPYIGNIIGFLIAIGLGYIADGDTTALIGIVITFSVAQFIESYLFEPYVVGDNVNLDPFITILAVVAGNMIWGVIGMILSIPVLGIINVIFMHVKPLKPYSFLLGNGEVKQKSKNIGKDK</sequence>
<evidence type="ECO:0000256" key="6">
    <source>
        <dbReference type="ARBA" id="ARBA00022989"/>
    </source>
</evidence>
<dbReference type="GO" id="GO:0005886">
    <property type="term" value="C:plasma membrane"/>
    <property type="evidence" value="ECO:0007669"/>
    <property type="project" value="UniProtKB-SubCell"/>
</dbReference>
<evidence type="ECO:0000256" key="3">
    <source>
        <dbReference type="ARBA" id="ARBA00022448"/>
    </source>
</evidence>
<evidence type="ECO:0000256" key="7">
    <source>
        <dbReference type="ARBA" id="ARBA00023136"/>
    </source>
</evidence>
<dbReference type="Proteomes" id="UP000321222">
    <property type="component" value="Chromosome"/>
</dbReference>
<keyword evidence="6 8" id="KW-1133">Transmembrane helix</keyword>
<keyword evidence="10" id="KW-1185">Reference proteome</keyword>
<organism evidence="9 10">
    <name type="scientific">Flavobacterium alkalisoli</name>
    <dbReference type="NCBI Taxonomy" id="2602769"/>
    <lineage>
        <taxon>Bacteria</taxon>
        <taxon>Pseudomonadati</taxon>
        <taxon>Bacteroidota</taxon>
        <taxon>Flavobacteriia</taxon>
        <taxon>Flavobacteriales</taxon>
        <taxon>Flavobacteriaceae</taxon>
        <taxon>Flavobacterium</taxon>
    </lineage>
</organism>
<dbReference type="PANTHER" id="PTHR21716">
    <property type="entry name" value="TRANSMEMBRANE PROTEIN"/>
    <property type="match status" value="1"/>
</dbReference>